<organism evidence="1 2">
    <name type="scientific">Mediterraneibacter gnavus</name>
    <name type="common">Ruminococcus gnavus</name>
    <dbReference type="NCBI Taxonomy" id="33038"/>
    <lineage>
        <taxon>Bacteria</taxon>
        <taxon>Bacillati</taxon>
        <taxon>Bacillota</taxon>
        <taxon>Clostridia</taxon>
        <taxon>Lachnospirales</taxon>
        <taxon>Lachnospiraceae</taxon>
        <taxon>Mediterraneibacter</taxon>
    </lineage>
</organism>
<comment type="caution">
    <text evidence="1">The sequence shown here is derived from an EMBL/GenBank/DDBJ whole genome shotgun (WGS) entry which is preliminary data.</text>
</comment>
<feature type="non-terminal residue" evidence="1">
    <location>
        <position position="1"/>
    </location>
</feature>
<proteinExistence type="predicted"/>
<dbReference type="EMBL" id="QSSX01000052">
    <property type="protein sequence ID" value="RGM19008.1"/>
    <property type="molecule type" value="Genomic_DNA"/>
</dbReference>
<reference evidence="1 2" key="1">
    <citation type="submission" date="2018-08" db="EMBL/GenBank/DDBJ databases">
        <title>A genome reference for cultivated species of the human gut microbiota.</title>
        <authorList>
            <person name="Zou Y."/>
            <person name="Xue W."/>
            <person name="Luo G."/>
        </authorList>
    </citation>
    <scope>NUCLEOTIDE SEQUENCE [LARGE SCALE GENOMIC DNA]</scope>
    <source>
        <strain evidence="1 2">TF01-20-2</strain>
    </source>
</reference>
<accession>A0A3E4UXQ9</accession>
<sequence>DNWESVLDELDEKHRESVLDELDEKHIEKEFFSQLEGIYSGLLQTLINKSYGGNDWVIQNCLACSEIEKSFMALFIAIQIIRTKSFRDNLRDMITKTYQTLAYKSQMNNEDALPKEAFECEVNPDFVKLQHSSMILDEEMAVGIAETLCNHIWVMYVNKTEYPFYTSDNPVATIPHKHDKYMSYGGFNSEGVEIVFPITPKLLLAMYEKTTYDKLFSDRQFYALTSKDMVDYFNCQQVYHSYRCVFSGKTNFELAEKMCKEQPELQEYQSHIEVG</sequence>
<gene>
    <name evidence="1" type="ORF">DXC31_14920</name>
</gene>
<dbReference type="Pfam" id="PF14022">
    <property type="entry name" value="DUF4238"/>
    <property type="match status" value="1"/>
</dbReference>
<evidence type="ECO:0000313" key="1">
    <source>
        <dbReference type="EMBL" id="RGM19008.1"/>
    </source>
</evidence>
<dbReference type="Proteomes" id="UP000260808">
    <property type="component" value="Unassembled WGS sequence"/>
</dbReference>
<name>A0A3E4UXQ9_MEDGN</name>
<dbReference type="AlphaFoldDB" id="A0A3E4UXQ9"/>
<evidence type="ECO:0000313" key="2">
    <source>
        <dbReference type="Proteomes" id="UP000260808"/>
    </source>
</evidence>
<protein>
    <submittedName>
        <fullName evidence="1">DUF4238 domain-containing protein</fullName>
    </submittedName>
</protein>
<dbReference type="InterPro" id="IPR025332">
    <property type="entry name" value="DUF4238"/>
</dbReference>